<proteinExistence type="predicted"/>
<gene>
    <name evidence="2" type="ORF">AVDCRST_MAG64-134</name>
</gene>
<evidence type="ECO:0000256" key="1">
    <source>
        <dbReference type="SAM" id="MobiDB-lite"/>
    </source>
</evidence>
<protein>
    <submittedName>
        <fullName evidence="2">Uncharacterized protein</fullName>
    </submittedName>
</protein>
<sequence>MGQEPRAPRAPADPSSLSGAKDLNGSSSVEARQPKPFVAG</sequence>
<feature type="region of interest" description="Disordered" evidence="1">
    <location>
        <begin position="1"/>
        <end position="40"/>
    </location>
</feature>
<dbReference type="AlphaFoldDB" id="A0A6J4N2X0"/>
<name>A0A6J4N2X0_9BACT</name>
<reference evidence="2" key="1">
    <citation type="submission" date="2020-02" db="EMBL/GenBank/DDBJ databases">
        <authorList>
            <person name="Meier V. D."/>
        </authorList>
    </citation>
    <scope>NUCLEOTIDE SEQUENCE</scope>
    <source>
        <strain evidence="2">AVDCRST_MAG64</strain>
    </source>
</reference>
<accession>A0A6J4N2X0</accession>
<evidence type="ECO:0000313" key="2">
    <source>
        <dbReference type="EMBL" id="CAA9373489.1"/>
    </source>
</evidence>
<dbReference type="EMBL" id="CADCUQ010000032">
    <property type="protein sequence ID" value="CAA9373489.1"/>
    <property type="molecule type" value="Genomic_DNA"/>
</dbReference>
<organism evidence="2">
    <name type="scientific">uncultured Phycisphaerae bacterium</name>
    <dbReference type="NCBI Taxonomy" id="904963"/>
    <lineage>
        <taxon>Bacteria</taxon>
        <taxon>Pseudomonadati</taxon>
        <taxon>Planctomycetota</taxon>
        <taxon>Phycisphaerae</taxon>
        <taxon>environmental samples</taxon>
    </lineage>
</organism>